<dbReference type="Proteomes" id="UP000244527">
    <property type="component" value="Chromosome"/>
</dbReference>
<sequence length="129" mass="15245">MFAKYDGEHNGDEPDLRFFTPTYFHRIKLHTVTHSIGGSSPSSEEPSWEGDLLCQLSVDADTLKFKKNFWFGNYGSDSKYFNANGREISKLKYELEHDYHPYSYFTNKQFNFKLFTMDERQLYLITLVN</sequence>
<protein>
    <submittedName>
        <fullName evidence="1">Uncharacterized protein</fullName>
    </submittedName>
</protein>
<reference evidence="1 2" key="1">
    <citation type="submission" date="2017-04" db="EMBL/GenBank/DDBJ databases">
        <title>Compelte genome sequence of WV33.</title>
        <authorList>
            <person name="Lee P.C."/>
        </authorList>
    </citation>
    <scope>NUCLEOTIDE SEQUENCE [LARGE SCALE GENOMIC DNA]</scope>
    <source>
        <strain evidence="1 2">WV33</strain>
    </source>
</reference>
<gene>
    <name evidence="1" type="ORF">FFWV33_04095</name>
</gene>
<dbReference type="KEGG" id="ffa:FFWV33_04095"/>
<dbReference type="OrthoDB" id="7024294at2"/>
<dbReference type="EMBL" id="CP020918">
    <property type="protein sequence ID" value="AWG20777.1"/>
    <property type="molecule type" value="Genomic_DNA"/>
</dbReference>
<name>A0A2S1LAN1_9FLAO</name>
<proteinExistence type="predicted"/>
<keyword evidence="2" id="KW-1185">Reference proteome</keyword>
<dbReference type="AlphaFoldDB" id="A0A2S1LAN1"/>
<accession>A0A2S1LAN1</accession>
<evidence type="ECO:0000313" key="2">
    <source>
        <dbReference type="Proteomes" id="UP000244527"/>
    </source>
</evidence>
<organism evidence="1 2">
    <name type="scientific">Flavobacterium faecale</name>
    <dbReference type="NCBI Taxonomy" id="1355330"/>
    <lineage>
        <taxon>Bacteria</taxon>
        <taxon>Pseudomonadati</taxon>
        <taxon>Bacteroidota</taxon>
        <taxon>Flavobacteriia</taxon>
        <taxon>Flavobacteriales</taxon>
        <taxon>Flavobacteriaceae</taxon>
        <taxon>Flavobacterium</taxon>
    </lineage>
</organism>
<evidence type="ECO:0000313" key="1">
    <source>
        <dbReference type="EMBL" id="AWG20777.1"/>
    </source>
</evidence>
<dbReference type="RefSeq" id="WP_108739735.1">
    <property type="nucleotide sequence ID" value="NZ_CP020918.1"/>
</dbReference>